<feature type="transmembrane region" description="Helical" evidence="1">
    <location>
        <begin position="20"/>
        <end position="40"/>
    </location>
</feature>
<dbReference type="RefSeq" id="WP_120370542.1">
    <property type="nucleotide sequence ID" value="NZ_BKYM01000005.1"/>
</dbReference>
<dbReference type="EMBL" id="RAXU01000013">
    <property type="protein sequence ID" value="RKG32709.1"/>
    <property type="molecule type" value="Genomic_DNA"/>
</dbReference>
<sequence>MLISKQNFLKLGNQIKLERIYNIIVAVIIIAMLVLAFIALQRPISTPQYQIIVNLSHMANNPETQKMAHQLLNHQSVNRAEYFKLMRAYQFENSKARHYPAMALEDE</sequence>
<keyword evidence="1" id="KW-0812">Transmembrane</keyword>
<name>A0A3A8EEW9_9GAMM</name>
<protein>
    <submittedName>
        <fullName evidence="2">Uncharacterized protein</fullName>
    </submittedName>
</protein>
<dbReference type="AlphaFoldDB" id="A0A3A8EEW9"/>
<keyword evidence="3" id="KW-1185">Reference proteome</keyword>
<gene>
    <name evidence="2" type="ORF">D7V21_11040</name>
</gene>
<comment type="caution">
    <text evidence="2">The sequence shown here is derived from an EMBL/GenBank/DDBJ whole genome shotgun (WGS) entry which is preliminary data.</text>
</comment>
<dbReference type="Proteomes" id="UP000269001">
    <property type="component" value="Unassembled WGS sequence"/>
</dbReference>
<evidence type="ECO:0000313" key="3">
    <source>
        <dbReference type="Proteomes" id="UP000269001"/>
    </source>
</evidence>
<accession>A0A3A8EEW9</accession>
<organism evidence="2 3">
    <name type="scientific">Acinetobacter guerrae</name>
    <dbReference type="NCBI Taxonomy" id="1843371"/>
    <lineage>
        <taxon>Bacteria</taxon>
        <taxon>Pseudomonadati</taxon>
        <taxon>Pseudomonadota</taxon>
        <taxon>Gammaproteobacteria</taxon>
        <taxon>Moraxellales</taxon>
        <taxon>Moraxellaceae</taxon>
        <taxon>Acinetobacter</taxon>
    </lineage>
</organism>
<reference evidence="2 3" key="1">
    <citation type="submission" date="2018-09" db="EMBL/GenBank/DDBJ databases">
        <title>The draft genome of Acinetobacter spp. strains.</title>
        <authorList>
            <person name="Qin J."/>
            <person name="Feng Y."/>
            <person name="Zong Z."/>
        </authorList>
    </citation>
    <scope>NUCLEOTIDE SEQUENCE [LARGE SCALE GENOMIC DNA]</scope>
    <source>
        <strain evidence="2 3">WCHAc060096</strain>
    </source>
</reference>
<proteinExistence type="predicted"/>
<keyword evidence="1" id="KW-1133">Transmembrane helix</keyword>
<evidence type="ECO:0000256" key="1">
    <source>
        <dbReference type="SAM" id="Phobius"/>
    </source>
</evidence>
<keyword evidence="1" id="KW-0472">Membrane</keyword>
<evidence type="ECO:0000313" key="2">
    <source>
        <dbReference type="EMBL" id="RKG32709.1"/>
    </source>
</evidence>